<dbReference type="EMBL" id="BQXU01000066">
    <property type="protein sequence ID" value="GKT52384.1"/>
    <property type="molecule type" value="Genomic_DNA"/>
</dbReference>
<dbReference type="GeneID" id="73333367"/>
<sequence>MHSPCYSPTLLSIHVIFSKTVNQRRDDVYDSLLDRNSLALGAVERINIAHRVLGKPEITMQEVKETASHSDEYVNEYWQSSMKHGEFWTADQPAGKPNFIEGGQSNGFGFTQSTYHKLHCLANLQMMLA</sequence>
<dbReference type="AlphaFoldDB" id="A0AA37PHM0"/>
<organism evidence="1 2">
    <name type="scientific">Colletotrichum spaethianum</name>
    <dbReference type="NCBI Taxonomy" id="700344"/>
    <lineage>
        <taxon>Eukaryota</taxon>
        <taxon>Fungi</taxon>
        <taxon>Dikarya</taxon>
        <taxon>Ascomycota</taxon>
        <taxon>Pezizomycotina</taxon>
        <taxon>Sordariomycetes</taxon>
        <taxon>Hypocreomycetidae</taxon>
        <taxon>Glomerellales</taxon>
        <taxon>Glomerellaceae</taxon>
        <taxon>Colletotrichum</taxon>
        <taxon>Colletotrichum spaethianum species complex</taxon>
    </lineage>
</organism>
<reference evidence="1 2" key="1">
    <citation type="submission" date="2022-03" db="EMBL/GenBank/DDBJ databases">
        <title>Genome data of Colletotrichum spp.</title>
        <authorList>
            <person name="Utami Y.D."/>
            <person name="Hiruma K."/>
        </authorList>
    </citation>
    <scope>NUCLEOTIDE SEQUENCE [LARGE SCALE GENOMIC DNA]</scope>
    <source>
        <strain evidence="1 2">MAFF 239500</strain>
    </source>
</reference>
<dbReference type="RefSeq" id="XP_049134734.1">
    <property type="nucleotide sequence ID" value="XM_049278777.1"/>
</dbReference>
<name>A0AA37PHM0_9PEZI</name>
<protein>
    <submittedName>
        <fullName evidence="1">Uncharacterized protein</fullName>
    </submittedName>
</protein>
<comment type="caution">
    <text evidence="1">The sequence shown here is derived from an EMBL/GenBank/DDBJ whole genome shotgun (WGS) entry which is preliminary data.</text>
</comment>
<dbReference type="Proteomes" id="UP001055115">
    <property type="component" value="Unassembled WGS sequence"/>
</dbReference>
<gene>
    <name evidence="1" type="ORF">ColSpa_12565</name>
</gene>
<accession>A0AA37PHM0</accession>
<evidence type="ECO:0000313" key="1">
    <source>
        <dbReference type="EMBL" id="GKT52384.1"/>
    </source>
</evidence>
<proteinExistence type="predicted"/>
<keyword evidence="2" id="KW-1185">Reference proteome</keyword>
<evidence type="ECO:0000313" key="2">
    <source>
        <dbReference type="Proteomes" id="UP001055115"/>
    </source>
</evidence>